<dbReference type="Proteomes" id="UP000179627">
    <property type="component" value="Unassembled WGS sequence"/>
</dbReference>
<gene>
    <name evidence="1" type="ORF">CC117_12980</name>
</gene>
<dbReference type="EMBL" id="MBLM01000058">
    <property type="protein sequence ID" value="OHV41117.1"/>
    <property type="molecule type" value="Genomic_DNA"/>
</dbReference>
<protein>
    <submittedName>
        <fullName evidence="1">Uncharacterized protein</fullName>
    </submittedName>
</protein>
<sequence>MKTCAACGWAVCGWAARGSVVGAARSARMTACGSDCRVVRLVVATRWSEPPVANAPDTMIAPAVRVSATSPATSRPRLPLLRRGNGAPAGAWSAVAGTAGAAAAGAVSAGGTVPAVG</sequence>
<organism evidence="1 2">
    <name type="scientific">Parafrankia colletiae</name>
    <dbReference type="NCBI Taxonomy" id="573497"/>
    <lineage>
        <taxon>Bacteria</taxon>
        <taxon>Bacillati</taxon>
        <taxon>Actinomycetota</taxon>
        <taxon>Actinomycetes</taxon>
        <taxon>Frankiales</taxon>
        <taxon>Frankiaceae</taxon>
        <taxon>Parafrankia</taxon>
    </lineage>
</organism>
<keyword evidence="2" id="KW-1185">Reference proteome</keyword>
<dbReference type="AlphaFoldDB" id="A0A1S1R5E2"/>
<evidence type="ECO:0000313" key="2">
    <source>
        <dbReference type="Proteomes" id="UP000179627"/>
    </source>
</evidence>
<accession>A0A1S1R5E2</accession>
<evidence type="ECO:0000313" key="1">
    <source>
        <dbReference type="EMBL" id="OHV41117.1"/>
    </source>
</evidence>
<name>A0A1S1R5E2_9ACTN</name>
<reference evidence="2" key="1">
    <citation type="submission" date="2016-07" db="EMBL/GenBank/DDBJ databases">
        <title>Sequence Frankia sp. strain CcI1.17.</title>
        <authorList>
            <person name="Ghodhbane-Gtari F."/>
            <person name="Swanson E."/>
            <person name="Gueddou A."/>
            <person name="Morris K."/>
            <person name="Hezbri K."/>
            <person name="Ktari A."/>
            <person name="Nouioui I."/>
            <person name="Abebe-Akele F."/>
            <person name="Simpson S."/>
            <person name="Thomas K."/>
            <person name="Gtari M."/>
            <person name="Tisa L.S."/>
            <person name="Hurst S."/>
        </authorList>
    </citation>
    <scope>NUCLEOTIDE SEQUENCE [LARGE SCALE GENOMIC DNA]</scope>
    <source>
        <strain evidence="2">Cc1.17</strain>
    </source>
</reference>
<proteinExistence type="predicted"/>
<comment type="caution">
    <text evidence="1">The sequence shown here is derived from an EMBL/GenBank/DDBJ whole genome shotgun (WGS) entry which is preliminary data.</text>
</comment>